<dbReference type="CDD" id="cd00118">
    <property type="entry name" value="LysM"/>
    <property type="match status" value="2"/>
</dbReference>
<feature type="domain" description="LysM" evidence="2">
    <location>
        <begin position="64"/>
        <end position="109"/>
    </location>
</feature>
<dbReference type="EMBL" id="LSFN01000010">
    <property type="protein sequence ID" value="OAB75476.1"/>
    <property type="molecule type" value="Genomic_DNA"/>
</dbReference>
<dbReference type="AlphaFoldDB" id="A0A167EF06"/>
<dbReference type="Pfam" id="PF01476">
    <property type="entry name" value="LysM"/>
    <property type="match status" value="2"/>
</dbReference>
<dbReference type="InterPro" id="IPR018392">
    <property type="entry name" value="LysM"/>
</dbReference>
<dbReference type="PANTHER" id="PTHR33734">
    <property type="entry name" value="LYSM DOMAIN-CONTAINING GPI-ANCHORED PROTEIN 2"/>
    <property type="match status" value="1"/>
</dbReference>
<feature type="region of interest" description="Disordered" evidence="1">
    <location>
        <begin position="429"/>
        <end position="469"/>
    </location>
</feature>
<dbReference type="KEGG" id="pcx:LPB68_06460"/>
<reference evidence="3 4" key="1">
    <citation type="submission" date="2016-02" db="EMBL/GenBank/DDBJ databases">
        <title>Paenibacillus sp. LPB0068, isolated from Crassostrea gigas.</title>
        <authorList>
            <person name="Shin S.-K."/>
            <person name="Yi H."/>
        </authorList>
    </citation>
    <scope>NUCLEOTIDE SEQUENCE [LARGE SCALE GENOMIC DNA]</scope>
    <source>
        <strain evidence="3 4">LPB0068</strain>
    </source>
</reference>
<feature type="compositionally biased region" description="Basic residues" evidence="1">
    <location>
        <begin position="452"/>
        <end position="469"/>
    </location>
</feature>
<proteinExistence type="predicted"/>
<comment type="caution">
    <text evidence="3">The sequence shown here is derived from an EMBL/GenBank/DDBJ whole genome shotgun (WGS) entry which is preliminary data.</text>
</comment>
<dbReference type="SUPFAM" id="SSF54106">
    <property type="entry name" value="LysM domain"/>
    <property type="match status" value="2"/>
</dbReference>
<dbReference type="PANTHER" id="PTHR33734:SF22">
    <property type="entry name" value="MEMBRANE-BOUND LYTIC MUREIN TRANSGLYCOSYLASE D"/>
    <property type="match status" value="1"/>
</dbReference>
<feature type="compositionally biased region" description="Basic and acidic residues" evidence="1">
    <location>
        <begin position="429"/>
        <end position="441"/>
    </location>
</feature>
<gene>
    <name evidence="3" type="ORF">PNBC_08935</name>
</gene>
<dbReference type="RefSeq" id="WP_068657290.1">
    <property type="nucleotide sequence ID" value="NZ_CP017770.1"/>
</dbReference>
<name>A0A167EF06_9BACL</name>
<evidence type="ECO:0000313" key="4">
    <source>
        <dbReference type="Proteomes" id="UP000077134"/>
    </source>
</evidence>
<dbReference type="Gene3D" id="3.10.350.10">
    <property type="entry name" value="LysM domain"/>
    <property type="match status" value="2"/>
</dbReference>
<evidence type="ECO:0000256" key="1">
    <source>
        <dbReference type="SAM" id="MobiDB-lite"/>
    </source>
</evidence>
<dbReference type="STRING" id="1763538.LPB68_06460"/>
<sequence>MKIHMVKKGDTLYDLSQKYGISLDKLIEANPQLTDSNLLNVGDKVKIPSKSVSVSVPVSEEAVHKHVVKQGDSLWKISKAWGVSLKDMIDANPQLKNPNALLVGEIVNIPELALKDEIYFATSEGNVKEEGIIQEGKTFTGIKTETAPIQSEPPVIPQLPQLPVNISPIQEIPAPIQQIPTPVQENPVAPIAMKEEKVEMSQHLYFEFPVPTKEVVAQTPIMEKSQVNPGFTENAIYPGLAESNAQVQPQFEQPLCEQPYYEYQGYWQQPQYVQSSFPAYTQMTYDSPYNCNPNISPYGVPSVENTYGGYSDNLSAMPNLTAPTEMVPITDSNIYSCTHPYEWTFPPSFVQSNNLSPSNMSYGANISPYPQKVESQTIKDCGCHSREEDILKVNQQITQESNIETNKVQAESSVDTKKVVTDKKLETVKISSVKKEDDKSANKVGKTAPSKTNKKKSISKRHRNPWIKN</sequence>
<protein>
    <recommendedName>
        <fullName evidence="2">LysM domain-containing protein</fullName>
    </recommendedName>
</protein>
<evidence type="ECO:0000259" key="2">
    <source>
        <dbReference type="PROSITE" id="PS51782"/>
    </source>
</evidence>
<organism evidence="3 4">
    <name type="scientific">Paenibacillus crassostreae</name>
    <dbReference type="NCBI Taxonomy" id="1763538"/>
    <lineage>
        <taxon>Bacteria</taxon>
        <taxon>Bacillati</taxon>
        <taxon>Bacillota</taxon>
        <taxon>Bacilli</taxon>
        <taxon>Bacillales</taxon>
        <taxon>Paenibacillaceae</taxon>
        <taxon>Paenibacillus</taxon>
    </lineage>
</organism>
<evidence type="ECO:0000313" key="3">
    <source>
        <dbReference type="EMBL" id="OAB75476.1"/>
    </source>
</evidence>
<keyword evidence="4" id="KW-1185">Reference proteome</keyword>
<accession>A0A167EF06</accession>
<dbReference type="SMART" id="SM00257">
    <property type="entry name" value="LysM"/>
    <property type="match status" value="2"/>
</dbReference>
<dbReference type="Proteomes" id="UP000077134">
    <property type="component" value="Unassembled WGS sequence"/>
</dbReference>
<dbReference type="OrthoDB" id="2033517at2"/>
<dbReference type="PROSITE" id="PS51782">
    <property type="entry name" value="LYSM"/>
    <property type="match status" value="2"/>
</dbReference>
<feature type="domain" description="LysM" evidence="2">
    <location>
        <begin position="2"/>
        <end position="47"/>
    </location>
</feature>
<dbReference type="InterPro" id="IPR036779">
    <property type="entry name" value="LysM_dom_sf"/>
</dbReference>